<dbReference type="SUPFAM" id="SSF52058">
    <property type="entry name" value="L domain-like"/>
    <property type="match status" value="1"/>
</dbReference>
<sequence>MSHPESIAEEPEHRKVSVRNDSLNLNIQSYMDKINIGDSMRNMSHSRPETSRTDEDTEGTALSEPAKRSHHSLSGRFEDIAEEEPGDGSFYISHSSNIAAQPQSTLPFSLNPQELHSLTSQFSEWTLSSEESVQRQGPDREHRGLRSSDIENHGPSDHEIREGDDDPSDTHASGGPSADNSPLSKQNTSDNALLHEKNPSFVPGTPFSHQLMNPKREPTKPYVENEYFDSPSNVLRDTRNLETTPLVHSPEAGKENGTPSWMPPALRDEWIPQETAQLSGSNAASTKNPVDSAGTNLGTVVHASDKVETPNWKRLANQLEEQKRNQPVPLLKLIFLPIDSSKSEKASQPPPSHCDPQNSYDTQSNHDPQNSYDTQSSHDIQSSHDTQSNRRETTPPSNEVADSTPRQASPLKLFGNKYNTFTKDKLSNLLDNLRLDPSAISKNDREALALVLDQHQEELEEEAAPSTASHLSLRGVDSTEMIFQKDAADMFERLKLGYIAPEVTTAHTMGSGGESAKYPEPRHGLTSRPSYDIGIASVSQTYTQNHHLDSVRQKGSNSSSLRQVPELDEYGTSLTFSDMQSGKDGEPNSSRTISYMRNDFVNGDAEFNGSEYTSDGDFEIAQSTGLGSSMVEEQPSLSLPMRYSSVIHSKPATLGDYPYERKSSAGFIIEEESEGEEDESDAYSETGNLTGDVSRIQTPHIKRPYLFPDADPPSQTRTQLKGFIPQDTALPQTYNDMVYDVRDKKWSRKRGQATASEDEQMSGSLDHLSTIHNGYQPESDAVNPSTPEKVKTPNKRGLLRDDIHGSILKTERHLRTRNSNSELNMSKMEVSFAVPHDSSLDAESLLSPPRKTAPRSGSLLDYSSAKITKVGNVSSAANITQVSQLNDVTFSQTRKNLVHTITECLSHIPNFEALDWDTLREIDMSGHELDSLKDLSKFLPLLQHISVSRNAIKFFKGIPRGVLTIVARENAIENISSFHEFHDLQALDLSSNKLSRLNNIQHLIHLRELTVTGNRLDSIDGLQNLSNLARLNLSNNNLSGTIDFTGYHLHTLQEVSLAENSITEIRGIRDLPELRILNLDENLLAEFGIDLESSCAQLKKLLVKFNKIRVLNLEVIPAIRVLRIDGNSIRSLGENFRTLSHVKLHYIEEISAKCQSPAVLQSLLLYKDVSKLDLSGNITNYSTGQTSSTIGLFDMGKLPRDCYLNVTTLNLSAMNLTRLPHIFSTQFPNVRELNLNYNQLSDLLPLAGCKRLARLCLVSNDLTYCEPLVKALSGSRKTLRVLDLRLNPINGGYYPYVFNPREDESRVDETIQNYRARSGDKRHSRTSKSPGTPLITLNTVDDIESFSILYDTMMKPDGRRDWNERDLEYSRVLRSKDYATWSKRQAYETLFVNLLKGMQDFDAIRVDRGKRKDLEAQFRRRSR</sequence>
<feature type="compositionally biased region" description="Basic and acidic residues" evidence="3">
    <location>
        <begin position="137"/>
        <end position="161"/>
    </location>
</feature>
<dbReference type="GO" id="GO:0061499">
    <property type="term" value="C:outer plaque of mitotic spindle pole body"/>
    <property type="evidence" value="ECO:0007669"/>
    <property type="project" value="TreeGrafter"/>
</dbReference>
<evidence type="ECO:0000256" key="3">
    <source>
        <dbReference type="SAM" id="MobiDB-lite"/>
    </source>
</evidence>
<keyword evidence="2" id="KW-0677">Repeat</keyword>
<evidence type="ECO:0000256" key="1">
    <source>
        <dbReference type="ARBA" id="ARBA00022614"/>
    </source>
</evidence>
<keyword evidence="1" id="KW-0433">Leucine-rich repeat</keyword>
<keyword evidence="5" id="KW-1185">Reference proteome</keyword>
<feature type="region of interest" description="Disordered" evidence="3">
    <location>
        <begin position="36"/>
        <end position="96"/>
    </location>
</feature>
<reference evidence="5" key="1">
    <citation type="submission" date="2016-05" db="EMBL/GenBank/DDBJ databases">
        <title>Comparative genomics of biotechnologically important yeasts.</title>
        <authorList>
            <consortium name="DOE Joint Genome Institute"/>
            <person name="Riley R."/>
            <person name="Haridas S."/>
            <person name="Wolfe K.H."/>
            <person name="Lopes M.R."/>
            <person name="Hittinger C.T."/>
            <person name="Goker M."/>
            <person name="Salamov A."/>
            <person name="Wisecaver J."/>
            <person name="Long T.M."/>
            <person name="Aerts A.L."/>
            <person name="Barry K."/>
            <person name="Choi C."/>
            <person name="Clum A."/>
            <person name="Coughlan A.Y."/>
            <person name="Deshpande S."/>
            <person name="Douglass A.P."/>
            <person name="Hanson S.J."/>
            <person name="Klenk H.-P."/>
            <person name="Labutti K."/>
            <person name="Lapidus A."/>
            <person name="Lindquist E."/>
            <person name="Lipzen A."/>
            <person name="Meier-Kolthoff J.P."/>
            <person name="Ohm R.A."/>
            <person name="Otillar R.P."/>
            <person name="Pangilinan J."/>
            <person name="Peng Y."/>
            <person name="Rokas A."/>
            <person name="Rosa C.A."/>
            <person name="Scheuner C."/>
            <person name="Sibirny A.A."/>
            <person name="Slot J.C."/>
            <person name="Stielow J.B."/>
            <person name="Sun H."/>
            <person name="Kurtzman C.P."/>
            <person name="Blackwell M."/>
            <person name="Grigoriev I.V."/>
            <person name="Jeffries T.W."/>
        </authorList>
    </citation>
    <scope>NUCLEOTIDE SEQUENCE [LARGE SCALE GENOMIC DNA]</scope>
    <source>
        <strain evidence="5">NRRL Y-12698</strain>
    </source>
</reference>
<evidence type="ECO:0008006" key="6">
    <source>
        <dbReference type="Google" id="ProtNLM"/>
    </source>
</evidence>
<dbReference type="InterPro" id="IPR003591">
    <property type="entry name" value="Leu-rich_rpt_typical-subtyp"/>
</dbReference>
<feature type="region of interest" description="Disordered" evidence="3">
    <location>
        <begin position="341"/>
        <end position="411"/>
    </location>
</feature>
<dbReference type="GO" id="GO:0031028">
    <property type="term" value="P:septation initiation signaling"/>
    <property type="evidence" value="ECO:0007669"/>
    <property type="project" value="TreeGrafter"/>
</dbReference>
<dbReference type="PANTHER" id="PTHR47566:SF1">
    <property type="entry name" value="PROTEIN NUD1"/>
    <property type="match status" value="1"/>
</dbReference>
<evidence type="ECO:0000313" key="5">
    <source>
        <dbReference type="Proteomes" id="UP000094336"/>
    </source>
</evidence>
<evidence type="ECO:0000313" key="4">
    <source>
        <dbReference type="EMBL" id="ODQ77328.1"/>
    </source>
</evidence>
<dbReference type="OrthoDB" id="7451790at2759"/>
<dbReference type="InterPro" id="IPR052574">
    <property type="entry name" value="CDIRP"/>
</dbReference>
<feature type="compositionally biased region" description="Polar residues" evidence="3">
    <location>
        <begin position="355"/>
        <end position="386"/>
    </location>
</feature>
<dbReference type="PANTHER" id="PTHR47566">
    <property type="match status" value="1"/>
</dbReference>
<dbReference type="Gene3D" id="3.80.10.10">
    <property type="entry name" value="Ribonuclease Inhibitor"/>
    <property type="match status" value="2"/>
</dbReference>
<feature type="region of interest" description="Disordered" evidence="3">
    <location>
        <begin position="671"/>
        <end position="692"/>
    </location>
</feature>
<dbReference type="Pfam" id="PF13855">
    <property type="entry name" value="LRR_8"/>
    <property type="match status" value="1"/>
</dbReference>
<dbReference type="GeneID" id="30147846"/>
<feature type="region of interest" description="Disordered" evidence="3">
    <location>
        <begin position="772"/>
        <end position="796"/>
    </location>
</feature>
<feature type="compositionally biased region" description="Polar residues" evidence="3">
    <location>
        <begin position="178"/>
        <end position="191"/>
    </location>
</feature>
<evidence type="ECO:0000256" key="2">
    <source>
        <dbReference type="ARBA" id="ARBA00022737"/>
    </source>
</evidence>
<dbReference type="RefSeq" id="XP_018982656.1">
    <property type="nucleotide sequence ID" value="XM_019129993.1"/>
</dbReference>
<dbReference type="SMART" id="SM00369">
    <property type="entry name" value="LRR_TYP"/>
    <property type="match status" value="7"/>
</dbReference>
<proteinExistence type="predicted"/>
<accession>A0A1E3QI97</accession>
<dbReference type="GO" id="GO:0035591">
    <property type="term" value="F:signaling adaptor activity"/>
    <property type="evidence" value="ECO:0007669"/>
    <property type="project" value="TreeGrafter"/>
</dbReference>
<dbReference type="PRINTS" id="PR00019">
    <property type="entry name" value="LEURICHRPT"/>
</dbReference>
<dbReference type="InterPro" id="IPR032675">
    <property type="entry name" value="LRR_dom_sf"/>
</dbReference>
<feature type="region of interest" description="Disordered" evidence="3">
    <location>
        <begin position="127"/>
        <end position="233"/>
    </location>
</feature>
<feature type="compositionally biased region" description="Acidic residues" evidence="3">
    <location>
        <begin position="671"/>
        <end position="682"/>
    </location>
</feature>
<dbReference type="InterPro" id="IPR001611">
    <property type="entry name" value="Leu-rich_rpt"/>
</dbReference>
<organism evidence="4 5">
    <name type="scientific">Babjeviella inositovora NRRL Y-12698</name>
    <dbReference type="NCBI Taxonomy" id="984486"/>
    <lineage>
        <taxon>Eukaryota</taxon>
        <taxon>Fungi</taxon>
        <taxon>Dikarya</taxon>
        <taxon>Ascomycota</taxon>
        <taxon>Saccharomycotina</taxon>
        <taxon>Pichiomycetes</taxon>
        <taxon>Serinales incertae sedis</taxon>
        <taxon>Babjeviella</taxon>
    </lineage>
</organism>
<feature type="region of interest" description="Disordered" evidence="3">
    <location>
        <begin position="277"/>
        <end position="296"/>
    </location>
</feature>
<dbReference type="GO" id="GO:1902412">
    <property type="term" value="P:regulation of mitotic cytokinesis"/>
    <property type="evidence" value="ECO:0007669"/>
    <property type="project" value="TreeGrafter"/>
</dbReference>
<dbReference type="PROSITE" id="PS51450">
    <property type="entry name" value="LRR"/>
    <property type="match status" value="4"/>
</dbReference>
<dbReference type="Proteomes" id="UP000094336">
    <property type="component" value="Unassembled WGS sequence"/>
</dbReference>
<dbReference type="STRING" id="984486.A0A1E3QI97"/>
<protein>
    <recommendedName>
        <fullName evidence="6">Septation initiation network scaffold protein cdc11</fullName>
    </recommendedName>
</protein>
<feature type="region of interest" description="Disordered" evidence="3">
    <location>
        <begin position="1"/>
        <end position="23"/>
    </location>
</feature>
<dbReference type="SMART" id="SM00365">
    <property type="entry name" value="LRR_SD22"/>
    <property type="match status" value="4"/>
</dbReference>
<feature type="compositionally biased region" description="Polar residues" evidence="3">
    <location>
        <begin position="394"/>
        <end position="407"/>
    </location>
</feature>
<name>A0A1E3QI97_9ASCO</name>
<gene>
    <name evidence="4" type="ORF">BABINDRAFT_163587</name>
</gene>
<dbReference type="EMBL" id="KV454441">
    <property type="protein sequence ID" value="ODQ77328.1"/>
    <property type="molecule type" value="Genomic_DNA"/>
</dbReference>